<sequence length="224" mass="25174">MRRNKVRAVTTRCLLVVSIKLEPHTLEGRSEAAAIQYLCRSRKRNWLSIRRNTHKGCRKRSEVQIVADEFGHSMRYELESCSGVQGYEKYEDPFNMVQTSIYGDMHPKTTITFQVDRDVDVGQGISENSFRACVFLCASTTGVKLPPFIVFAGVHGCKVEAEVHMNILHKAEKVWKPSVTFCRVLLLDSFKVHKLSPWTTTSMGWASIVVPGGTNSTSVMVSSS</sequence>
<evidence type="ECO:0000313" key="2">
    <source>
        <dbReference type="Proteomes" id="UP000486351"/>
    </source>
</evidence>
<dbReference type="EMBL" id="QXFY01000648">
    <property type="protein sequence ID" value="KAE9338860.1"/>
    <property type="molecule type" value="Genomic_DNA"/>
</dbReference>
<accession>A0A6G0RPP1</accession>
<name>A0A6G0RPP1_9STRA</name>
<proteinExistence type="predicted"/>
<reference evidence="1 2" key="1">
    <citation type="submission" date="2018-09" db="EMBL/GenBank/DDBJ databases">
        <title>Genomic investigation of the strawberry pathogen Phytophthora fragariae indicates pathogenicity is determined by transcriptional variation in three key races.</title>
        <authorList>
            <person name="Adams T.M."/>
            <person name="Armitage A.D."/>
            <person name="Sobczyk M.K."/>
            <person name="Bates H.J."/>
            <person name="Dunwell J.M."/>
            <person name="Nellist C.F."/>
            <person name="Harrison R.J."/>
        </authorList>
    </citation>
    <scope>NUCLEOTIDE SEQUENCE [LARGE SCALE GENOMIC DNA]</scope>
    <source>
        <strain evidence="1 2">NOV-77</strain>
    </source>
</reference>
<evidence type="ECO:0000313" key="1">
    <source>
        <dbReference type="EMBL" id="KAE9338860.1"/>
    </source>
</evidence>
<dbReference type="AlphaFoldDB" id="A0A6G0RPP1"/>
<dbReference type="Proteomes" id="UP000486351">
    <property type="component" value="Unassembled WGS sequence"/>
</dbReference>
<evidence type="ECO:0008006" key="3">
    <source>
        <dbReference type="Google" id="ProtNLM"/>
    </source>
</evidence>
<organism evidence="1 2">
    <name type="scientific">Phytophthora fragariae</name>
    <dbReference type="NCBI Taxonomy" id="53985"/>
    <lineage>
        <taxon>Eukaryota</taxon>
        <taxon>Sar</taxon>
        <taxon>Stramenopiles</taxon>
        <taxon>Oomycota</taxon>
        <taxon>Peronosporomycetes</taxon>
        <taxon>Peronosporales</taxon>
        <taxon>Peronosporaceae</taxon>
        <taxon>Phytophthora</taxon>
    </lineage>
</organism>
<protein>
    <recommendedName>
        <fullName evidence="3">DDE-1 domain-containing protein</fullName>
    </recommendedName>
</protein>
<comment type="caution">
    <text evidence="1">The sequence shown here is derived from an EMBL/GenBank/DDBJ whole genome shotgun (WGS) entry which is preliminary data.</text>
</comment>
<gene>
    <name evidence="1" type="ORF">PF008_g11849</name>
</gene>